<dbReference type="SUPFAM" id="SSF53448">
    <property type="entry name" value="Nucleotide-diphospho-sugar transferases"/>
    <property type="match status" value="1"/>
</dbReference>
<dbReference type="Gene3D" id="3.90.550.10">
    <property type="entry name" value="Spore Coat Polysaccharide Biosynthesis Protein SpsA, Chain A"/>
    <property type="match status" value="1"/>
</dbReference>
<dbReference type="OrthoDB" id="9785375at2"/>
<gene>
    <name evidence="2" type="ORF">JBKA6_0790</name>
</gene>
<dbReference type="GO" id="GO:0016740">
    <property type="term" value="F:transferase activity"/>
    <property type="evidence" value="ECO:0007669"/>
    <property type="project" value="UniProtKB-KW"/>
</dbReference>
<evidence type="ECO:0000313" key="2">
    <source>
        <dbReference type="EMBL" id="BAV94803.1"/>
    </source>
</evidence>
<dbReference type="InterPro" id="IPR029044">
    <property type="entry name" value="Nucleotide-diphossugar_trans"/>
</dbReference>
<reference evidence="2 3" key="1">
    <citation type="submission" date="2014-03" db="EMBL/GenBank/DDBJ databases">
        <title>complete genome sequence of Flavobacteriaceae bacterium JBKA-6.</title>
        <authorList>
            <person name="Takano T."/>
            <person name="Nakamura Y."/>
            <person name="Takuma S."/>
            <person name="Yasuike M."/>
            <person name="Matsuyama T."/>
            <person name="Sakai T."/>
            <person name="Fujiwara A."/>
            <person name="Kimoto K."/>
            <person name="Fukuda Y."/>
            <person name="Kondo H."/>
            <person name="Hirono I."/>
            <person name="Nakayasu C."/>
        </authorList>
    </citation>
    <scope>NUCLEOTIDE SEQUENCE [LARGE SCALE GENOMIC DNA]</scope>
    <source>
        <strain evidence="2 3">JBKA-6</strain>
    </source>
</reference>
<protein>
    <submittedName>
        <fullName evidence="2">Sugar transferase</fullName>
    </submittedName>
</protein>
<dbReference type="Pfam" id="PF00535">
    <property type="entry name" value="Glycos_transf_2"/>
    <property type="match status" value="1"/>
</dbReference>
<name>A0A1J1EA48_9FLAO</name>
<dbReference type="AlphaFoldDB" id="A0A1J1EA48"/>
<dbReference type="RefSeq" id="WP_096686075.1">
    <property type="nucleotide sequence ID" value="NZ_AP014564.1"/>
</dbReference>
<organism evidence="2 3">
    <name type="scientific">Ichthyobacterium seriolicida</name>
    <dbReference type="NCBI Taxonomy" id="242600"/>
    <lineage>
        <taxon>Bacteria</taxon>
        <taxon>Pseudomonadati</taxon>
        <taxon>Bacteroidota</taxon>
        <taxon>Flavobacteriia</taxon>
        <taxon>Flavobacteriales</taxon>
        <taxon>Ichthyobacteriaceae</taxon>
        <taxon>Ichthyobacterium</taxon>
    </lineage>
</organism>
<feature type="domain" description="Glycosyltransferase 2-like" evidence="1">
    <location>
        <begin position="6"/>
        <end position="129"/>
    </location>
</feature>
<dbReference type="InterPro" id="IPR001173">
    <property type="entry name" value="Glyco_trans_2-like"/>
</dbReference>
<dbReference type="EMBL" id="AP014564">
    <property type="protein sequence ID" value="BAV94803.1"/>
    <property type="molecule type" value="Genomic_DNA"/>
</dbReference>
<keyword evidence="2" id="KW-0808">Transferase</keyword>
<evidence type="ECO:0000259" key="1">
    <source>
        <dbReference type="Pfam" id="PF00535"/>
    </source>
</evidence>
<proteinExistence type="predicted"/>
<accession>A0A1J1EA48</accession>
<dbReference type="Proteomes" id="UP000243197">
    <property type="component" value="Chromosome"/>
</dbReference>
<keyword evidence="3" id="KW-1185">Reference proteome</keyword>
<dbReference type="KEGG" id="ise:JBKA6_0790"/>
<evidence type="ECO:0000313" key="3">
    <source>
        <dbReference type="Proteomes" id="UP000243197"/>
    </source>
</evidence>
<sequence length="313" mass="36747">MNLAPIVLFVYNRLDCLKKTIDHLQKNELAYDSELFIYSDGPKDSISIQKVKDVRSYISCITGFKKVTVIERGKNMGARDSVIGGVTEVINKFGRVIVVEDDLITSRYFLRYMNEALTTYQSNDEVGSICGYVYPISGLSDYFFIRSFSPWGWATWKRSWDLFERDSQLLLLRFIGEKYSDEISSYYKRLLKMEIRGVVSCWDIKWHFSLFCNDKLILYPGKTYVNNIGFGKDATHTNSFIDVPSMYNSKLQDEYSFYEIEVRMDSKAEKKHKFYIDNYKYIGLFHKIKMILSGTFVRIKSLIKVFFVRFMKV</sequence>